<gene>
    <name evidence="2" type="ORF">D0Z67_10700</name>
</gene>
<evidence type="ECO:0000313" key="3">
    <source>
        <dbReference type="Proteomes" id="UP000292547"/>
    </source>
</evidence>
<dbReference type="STRING" id="73044.GCA_000725795_04466"/>
<keyword evidence="1" id="KW-0732">Signal</keyword>
<dbReference type="KEGG" id="sseo:D0Z67_10700"/>
<evidence type="ECO:0008006" key="4">
    <source>
        <dbReference type="Google" id="ProtNLM"/>
    </source>
</evidence>
<dbReference type="PROSITE" id="PS51257">
    <property type="entry name" value="PROKAR_LIPOPROTEIN"/>
    <property type="match status" value="1"/>
</dbReference>
<evidence type="ECO:0000313" key="2">
    <source>
        <dbReference type="EMBL" id="QBJ90725.1"/>
    </source>
</evidence>
<protein>
    <recommendedName>
        <fullName evidence="4">Lipoprotein</fullName>
    </recommendedName>
</protein>
<dbReference type="AlphaFoldDB" id="A0A4P6TTG3"/>
<dbReference type="Proteomes" id="UP000292547">
    <property type="component" value="Chromosome"/>
</dbReference>
<keyword evidence="3" id="KW-1185">Reference proteome</keyword>
<evidence type="ECO:0000256" key="1">
    <source>
        <dbReference type="SAM" id="SignalP"/>
    </source>
</evidence>
<dbReference type="OrthoDB" id="4249545at2"/>
<organism evidence="2 3">
    <name type="scientific">Streptomyces seoulensis</name>
    <dbReference type="NCBI Taxonomy" id="73044"/>
    <lineage>
        <taxon>Bacteria</taxon>
        <taxon>Bacillati</taxon>
        <taxon>Actinomycetota</taxon>
        <taxon>Actinomycetes</taxon>
        <taxon>Kitasatosporales</taxon>
        <taxon>Streptomycetaceae</taxon>
        <taxon>Streptomyces</taxon>
    </lineage>
</organism>
<sequence length="130" mass="13463">MRRTTPLALAALAAALLLAGCGTEGRDAGRSVSPKPSREKCVSALKLTAADSGRDLCLAKGGELRLALDGDKARPWKPVEAKGGALTAVNSGFVLQPGDANAAYRADKPGTVELTSARAAEHWKVTVQVR</sequence>
<accession>A0A4P6TTG3</accession>
<feature type="signal peptide" evidence="1">
    <location>
        <begin position="1"/>
        <end position="19"/>
    </location>
</feature>
<dbReference type="EMBL" id="CP032229">
    <property type="protein sequence ID" value="QBJ90725.1"/>
    <property type="molecule type" value="Genomic_DNA"/>
</dbReference>
<dbReference type="RefSeq" id="WP_131589637.1">
    <property type="nucleotide sequence ID" value="NZ_CP032229.1"/>
</dbReference>
<dbReference type="GeneID" id="300099400"/>
<feature type="chain" id="PRO_5039671300" description="Lipoprotein" evidence="1">
    <location>
        <begin position="20"/>
        <end position="130"/>
    </location>
</feature>
<name>A0A4P6TTG3_STRSO</name>
<reference evidence="2 3" key="1">
    <citation type="submission" date="2018-08" db="EMBL/GenBank/DDBJ databases">
        <title>The complete genome sequence of Streptomyces seoulensis, a pioneer strain for nickel superoxide dismutase discovery.</title>
        <authorList>
            <person name="Shin J."/>
            <person name="Lee J.-S."/>
            <person name="Lee E.-J."/>
            <person name="Youn H.-D."/>
        </authorList>
    </citation>
    <scope>NUCLEOTIDE SEQUENCE [LARGE SCALE GENOMIC DNA]</scope>
    <source>
        <strain evidence="2 3">KCTC 9819</strain>
    </source>
</reference>
<proteinExistence type="predicted"/>